<name>A0A5K7XII6_9BACT</name>
<dbReference type="SUPFAM" id="SSF53383">
    <property type="entry name" value="PLP-dependent transferases"/>
    <property type="match status" value="1"/>
</dbReference>
<dbReference type="Proteomes" id="UP000326837">
    <property type="component" value="Chromosome"/>
</dbReference>
<protein>
    <submittedName>
        <fullName evidence="6">Aminotransferase</fullName>
    </submittedName>
</protein>
<dbReference type="Gene3D" id="3.40.640.10">
    <property type="entry name" value="Type I PLP-dependent aspartate aminotransferase-like (Major domain)"/>
    <property type="match status" value="1"/>
</dbReference>
<dbReference type="KEGG" id="lpav:PLANPX_3748"/>
<dbReference type="PIRSF" id="PIRSF000390">
    <property type="entry name" value="PLP_StrS"/>
    <property type="match status" value="1"/>
</dbReference>
<dbReference type="InterPro" id="IPR015421">
    <property type="entry name" value="PyrdxlP-dep_Trfase_major"/>
</dbReference>
<gene>
    <name evidence="6" type="ORF">PLANPX_3748</name>
</gene>
<comment type="similarity">
    <text evidence="2 5">Belongs to the DegT/DnrJ/EryC1 family.</text>
</comment>
<organism evidence="6 7">
    <name type="scientific">Lacipirellula parvula</name>
    <dbReference type="NCBI Taxonomy" id="2650471"/>
    <lineage>
        <taxon>Bacteria</taxon>
        <taxon>Pseudomonadati</taxon>
        <taxon>Planctomycetota</taxon>
        <taxon>Planctomycetia</taxon>
        <taxon>Pirellulales</taxon>
        <taxon>Lacipirellulaceae</taxon>
        <taxon>Lacipirellula</taxon>
    </lineage>
</organism>
<dbReference type="PANTHER" id="PTHR30244:SF9">
    <property type="entry name" value="PROTEIN RV3402C"/>
    <property type="match status" value="1"/>
</dbReference>
<dbReference type="InterPro" id="IPR015422">
    <property type="entry name" value="PyrdxlP-dep_Trfase_small"/>
</dbReference>
<dbReference type="PANTHER" id="PTHR30244">
    <property type="entry name" value="TRANSAMINASE"/>
    <property type="match status" value="1"/>
</dbReference>
<evidence type="ECO:0000256" key="5">
    <source>
        <dbReference type="RuleBase" id="RU004508"/>
    </source>
</evidence>
<evidence type="ECO:0000256" key="4">
    <source>
        <dbReference type="PIRSR" id="PIRSR000390-2"/>
    </source>
</evidence>
<dbReference type="GO" id="GO:0030170">
    <property type="term" value="F:pyridoxal phosphate binding"/>
    <property type="evidence" value="ECO:0007669"/>
    <property type="project" value="TreeGrafter"/>
</dbReference>
<evidence type="ECO:0000256" key="2">
    <source>
        <dbReference type="ARBA" id="ARBA00037999"/>
    </source>
</evidence>
<dbReference type="EMBL" id="AP021861">
    <property type="protein sequence ID" value="BBO34136.1"/>
    <property type="molecule type" value="Genomic_DNA"/>
</dbReference>
<dbReference type="AlphaFoldDB" id="A0A5K7XII6"/>
<dbReference type="RefSeq" id="WP_152099771.1">
    <property type="nucleotide sequence ID" value="NZ_AP021861.1"/>
</dbReference>
<keyword evidence="6" id="KW-0808">Transferase</keyword>
<dbReference type="InterPro" id="IPR000653">
    <property type="entry name" value="DegT/StrS_aminotransferase"/>
</dbReference>
<dbReference type="CDD" id="cd00616">
    <property type="entry name" value="AHBA_syn"/>
    <property type="match status" value="1"/>
</dbReference>
<evidence type="ECO:0000256" key="3">
    <source>
        <dbReference type="PIRSR" id="PIRSR000390-1"/>
    </source>
</evidence>
<accession>A0A5K7XII6</accession>
<keyword evidence="6" id="KW-0032">Aminotransferase</keyword>
<evidence type="ECO:0000313" key="7">
    <source>
        <dbReference type="Proteomes" id="UP000326837"/>
    </source>
</evidence>
<keyword evidence="1 4" id="KW-0663">Pyridoxal phosphate</keyword>
<evidence type="ECO:0000313" key="6">
    <source>
        <dbReference type="EMBL" id="BBO34136.1"/>
    </source>
</evidence>
<sequence length="383" mass="42013">MSRRTPHFAEPLHVGRPNIGDRERLLERFIDLLDRRWLTNDGPYLQEFEQRLAEYLGVRHCVAVCNATIGLELAIRALDMTGEVIVPSFTFPATAHALAWLGVTPVFADVDPTTHTLDPAAVERLVTPRTTGILGVHVWGRSCDIAGLDDVAERHGLKVLYDAAHALGCTQRGQMLGNFGDAEVFSFHATKFVNAAEGGAITTNDDELAARLRRMRAFGLERGEVCDVGTNAKMNELSAAMGLTSLESVNDFIARNRTNLAAYERALAGIPGVKLLSPPPFEQSNCQYVVVEVEARDAGQTRDQLVAKLHEENVLAKKYFSPGCHRMEPYRAAHEATGRRLPHTDRLCDRLLQLPTGTAVDESMIASIGTILGNLAIGRRRAA</sequence>
<dbReference type="Pfam" id="PF01041">
    <property type="entry name" value="DegT_DnrJ_EryC1"/>
    <property type="match status" value="1"/>
</dbReference>
<proteinExistence type="inferred from homology"/>
<evidence type="ECO:0000256" key="1">
    <source>
        <dbReference type="ARBA" id="ARBA00022898"/>
    </source>
</evidence>
<reference evidence="7" key="1">
    <citation type="submission" date="2019-10" db="EMBL/GenBank/DDBJ databases">
        <title>Lacipirellula parvula gen. nov., sp. nov., representing a lineage of planctomycetes widespread in freshwater anoxic habitats, and description of the family Lacipirellulaceae.</title>
        <authorList>
            <person name="Dedysh S.N."/>
            <person name="Kulichevskaya I.S."/>
            <person name="Beletsky A.V."/>
            <person name="Rakitin A.L."/>
            <person name="Mardanov A.V."/>
            <person name="Ivanova A.A."/>
            <person name="Saltykova V.X."/>
            <person name="Rijpstra W.I.C."/>
            <person name="Sinninghe Damste J.S."/>
            <person name="Ravin N.V."/>
        </authorList>
    </citation>
    <scope>NUCLEOTIDE SEQUENCE [LARGE SCALE GENOMIC DNA]</scope>
    <source>
        <strain evidence="7">PX69</strain>
    </source>
</reference>
<dbReference type="Gene3D" id="3.90.1150.10">
    <property type="entry name" value="Aspartate Aminotransferase, domain 1"/>
    <property type="match status" value="1"/>
</dbReference>
<feature type="active site" description="Proton acceptor" evidence="3">
    <location>
        <position position="191"/>
    </location>
</feature>
<keyword evidence="7" id="KW-1185">Reference proteome</keyword>
<feature type="modified residue" description="N6-(pyridoxal phosphate)lysine" evidence="4">
    <location>
        <position position="191"/>
    </location>
</feature>
<dbReference type="InterPro" id="IPR015424">
    <property type="entry name" value="PyrdxlP-dep_Trfase"/>
</dbReference>
<dbReference type="GO" id="GO:0000271">
    <property type="term" value="P:polysaccharide biosynthetic process"/>
    <property type="evidence" value="ECO:0007669"/>
    <property type="project" value="TreeGrafter"/>
</dbReference>
<dbReference type="GO" id="GO:0008483">
    <property type="term" value="F:transaminase activity"/>
    <property type="evidence" value="ECO:0007669"/>
    <property type="project" value="UniProtKB-KW"/>
</dbReference>